<dbReference type="PANTHER" id="PTHR43071:SF1">
    <property type="entry name" value="2-AMINO-4-HYDROXY-6-HYDROXYMETHYLDIHYDROPTERIDINE PYROPHOSPHOKINASE"/>
    <property type="match status" value="1"/>
</dbReference>
<dbReference type="GO" id="GO:0005524">
    <property type="term" value="F:ATP binding"/>
    <property type="evidence" value="ECO:0007669"/>
    <property type="project" value="UniProtKB-KW"/>
</dbReference>
<accession>A0A953T2Z5</accession>
<dbReference type="GO" id="GO:0046656">
    <property type="term" value="P:folic acid biosynthetic process"/>
    <property type="evidence" value="ECO:0007669"/>
    <property type="project" value="UniProtKB-KW"/>
</dbReference>
<dbReference type="EMBL" id="JAHXRI010000007">
    <property type="protein sequence ID" value="MBZ1350885.1"/>
    <property type="molecule type" value="Genomic_DNA"/>
</dbReference>
<evidence type="ECO:0000256" key="11">
    <source>
        <dbReference type="ARBA" id="ARBA00029766"/>
    </source>
</evidence>
<keyword evidence="7" id="KW-0418">Kinase</keyword>
<dbReference type="GO" id="GO:0016301">
    <property type="term" value="F:kinase activity"/>
    <property type="evidence" value="ECO:0007669"/>
    <property type="project" value="UniProtKB-KW"/>
</dbReference>
<evidence type="ECO:0000313" key="15">
    <source>
        <dbReference type="Proteomes" id="UP000739565"/>
    </source>
</evidence>
<evidence type="ECO:0000259" key="13">
    <source>
        <dbReference type="Pfam" id="PF01288"/>
    </source>
</evidence>
<feature type="domain" description="7,8-dihydro-6-hydroxymethylpterin-pyrophosphokinase" evidence="13">
    <location>
        <begin position="7"/>
        <end position="132"/>
    </location>
</feature>
<evidence type="ECO:0000256" key="12">
    <source>
        <dbReference type="ARBA" id="ARBA00033413"/>
    </source>
</evidence>
<name>A0A953T2Z5_9BURK</name>
<dbReference type="Gene3D" id="3.30.70.560">
    <property type="entry name" value="7,8-Dihydro-6-hydroxymethylpterin-pyrophosphokinase HPPK"/>
    <property type="match status" value="1"/>
</dbReference>
<dbReference type="InterPro" id="IPR000550">
    <property type="entry name" value="Hppk"/>
</dbReference>
<gene>
    <name evidence="14" type="primary">folK</name>
    <name evidence="14" type="ORF">KZZ10_09545</name>
</gene>
<comment type="caution">
    <text evidence="14">The sequence shown here is derived from an EMBL/GenBank/DDBJ whole genome shotgun (WGS) entry which is preliminary data.</text>
</comment>
<proteinExistence type="inferred from homology"/>
<dbReference type="EC" id="2.7.6.3" evidence="3"/>
<evidence type="ECO:0000256" key="8">
    <source>
        <dbReference type="ARBA" id="ARBA00022840"/>
    </source>
</evidence>
<comment type="function">
    <text evidence="10">Catalyzes the transfer of pyrophosphate from adenosine triphosphate (ATP) to 6-hydroxymethyl-7,8-dihydropterin, an enzymatic step in folate biosynthesis pathway.</text>
</comment>
<dbReference type="PANTHER" id="PTHR43071">
    <property type="entry name" value="2-AMINO-4-HYDROXY-6-HYDROXYMETHYLDIHYDROPTERIDINE PYROPHOSPHOKINASE"/>
    <property type="match status" value="1"/>
</dbReference>
<evidence type="ECO:0000256" key="5">
    <source>
        <dbReference type="ARBA" id="ARBA00022679"/>
    </source>
</evidence>
<dbReference type="AlphaFoldDB" id="A0A953T2Z5"/>
<evidence type="ECO:0000256" key="9">
    <source>
        <dbReference type="ARBA" id="ARBA00022909"/>
    </source>
</evidence>
<keyword evidence="8" id="KW-0067">ATP-binding</keyword>
<comment type="similarity">
    <text evidence="2">Belongs to the HPPK family.</text>
</comment>
<keyword evidence="5 14" id="KW-0808">Transferase</keyword>
<dbReference type="InterPro" id="IPR035907">
    <property type="entry name" value="Hppk_sf"/>
</dbReference>
<dbReference type="Pfam" id="PF01288">
    <property type="entry name" value="HPPK"/>
    <property type="match status" value="1"/>
</dbReference>
<reference evidence="14" key="1">
    <citation type="submission" date="2021-07" db="EMBL/GenBank/DDBJ databases">
        <title>New genus and species of the family Alcaligenaceae.</title>
        <authorList>
            <person name="Hahn M.W."/>
        </authorList>
    </citation>
    <scope>NUCLEOTIDE SEQUENCE</scope>
    <source>
        <strain evidence="14">LF4-65</strain>
    </source>
</reference>
<keyword evidence="9" id="KW-0289">Folate biosynthesis</keyword>
<keyword evidence="15" id="KW-1185">Reference proteome</keyword>
<evidence type="ECO:0000256" key="2">
    <source>
        <dbReference type="ARBA" id="ARBA00005810"/>
    </source>
</evidence>
<evidence type="ECO:0000256" key="6">
    <source>
        <dbReference type="ARBA" id="ARBA00022741"/>
    </source>
</evidence>
<evidence type="ECO:0000256" key="1">
    <source>
        <dbReference type="ARBA" id="ARBA00005051"/>
    </source>
</evidence>
<dbReference type="SUPFAM" id="SSF55083">
    <property type="entry name" value="6-hydroxymethyl-7,8-dihydropterin pyrophosphokinase, HPPK"/>
    <property type="match status" value="1"/>
</dbReference>
<dbReference type="RefSeq" id="WP_259661291.1">
    <property type="nucleotide sequence ID" value="NZ_JAHXRI010000007.1"/>
</dbReference>
<sequence length="158" mass="16999">MSILAHIGLGANLGAARETVQAALNDLAAEPGIELVKVAPLYSSAPIDSSGPNYINTVASIHTSLSPEQLLAALQKIELHHGRERPYVNAPRTLDLDLLLYDKITLNTPMLTIPHPRMHLRAFVLQPLRDIAGNMTLSQGSLDTLLGQCKDQGLSPLP</sequence>
<dbReference type="GO" id="GO:0003848">
    <property type="term" value="F:2-amino-4-hydroxy-6-hydroxymethyldihydropteridine diphosphokinase activity"/>
    <property type="evidence" value="ECO:0007669"/>
    <property type="project" value="UniProtKB-EC"/>
</dbReference>
<dbReference type="CDD" id="cd00483">
    <property type="entry name" value="HPPK"/>
    <property type="match status" value="1"/>
</dbReference>
<protein>
    <recommendedName>
        <fullName evidence="4">2-amino-4-hydroxy-6-hydroxymethyldihydropteridine pyrophosphokinase</fullName>
        <ecNumber evidence="3">2.7.6.3</ecNumber>
    </recommendedName>
    <alternativeName>
        <fullName evidence="11">6-hydroxymethyl-7,8-dihydropterin pyrophosphokinase</fullName>
    </alternativeName>
    <alternativeName>
        <fullName evidence="12">7,8-dihydro-6-hydroxymethylpterin-pyrophosphokinase</fullName>
    </alternativeName>
</protein>
<evidence type="ECO:0000256" key="3">
    <source>
        <dbReference type="ARBA" id="ARBA00013253"/>
    </source>
</evidence>
<comment type="pathway">
    <text evidence="1">Cofactor biosynthesis; tetrahydrofolate biosynthesis; 2-amino-4-hydroxy-6-hydroxymethyl-7,8-dihydropteridine diphosphate from 7,8-dihydroneopterin triphosphate: step 4/4.</text>
</comment>
<dbReference type="Proteomes" id="UP000739565">
    <property type="component" value="Unassembled WGS sequence"/>
</dbReference>
<evidence type="ECO:0000256" key="4">
    <source>
        <dbReference type="ARBA" id="ARBA00016218"/>
    </source>
</evidence>
<evidence type="ECO:0000256" key="7">
    <source>
        <dbReference type="ARBA" id="ARBA00022777"/>
    </source>
</evidence>
<keyword evidence="6" id="KW-0547">Nucleotide-binding</keyword>
<organism evidence="14 15">
    <name type="scientific">Zwartia hollandica</name>
    <dbReference type="NCBI Taxonomy" id="324606"/>
    <lineage>
        <taxon>Bacteria</taxon>
        <taxon>Pseudomonadati</taxon>
        <taxon>Pseudomonadota</taxon>
        <taxon>Betaproteobacteria</taxon>
        <taxon>Burkholderiales</taxon>
        <taxon>Alcaligenaceae</taxon>
        <taxon>Zwartia</taxon>
    </lineage>
</organism>
<evidence type="ECO:0000256" key="10">
    <source>
        <dbReference type="ARBA" id="ARBA00029409"/>
    </source>
</evidence>
<evidence type="ECO:0000313" key="14">
    <source>
        <dbReference type="EMBL" id="MBZ1350885.1"/>
    </source>
</evidence>
<dbReference type="NCBIfam" id="TIGR01498">
    <property type="entry name" value="folK"/>
    <property type="match status" value="1"/>
</dbReference>